<dbReference type="EMBL" id="JARBHB010000015">
    <property type="protein sequence ID" value="KAJ8867406.1"/>
    <property type="molecule type" value="Genomic_DNA"/>
</dbReference>
<dbReference type="Proteomes" id="UP001159363">
    <property type="component" value="Chromosome 14"/>
</dbReference>
<organism evidence="2 3">
    <name type="scientific">Dryococelus australis</name>
    <dbReference type="NCBI Taxonomy" id="614101"/>
    <lineage>
        <taxon>Eukaryota</taxon>
        <taxon>Metazoa</taxon>
        <taxon>Ecdysozoa</taxon>
        <taxon>Arthropoda</taxon>
        <taxon>Hexapoda</taxon>
        <taxon>Insecta</taxon>
        <taxon>Pterygota</taxon>
        <taxon>Neoptera</taxon>
        <taxon>Polyneoptera</taxon>
        <taxon>Phasmatodea</taxon>
        <taxon>Verophasmatodea</taxon>
        <taxon>Anareolatae</taxon>
        <taxon>Phasmatidae</taxon>
        <taxon>Eurycanthinae</taxon>
        <taxon>Dryococelus</taxon>
    </lineage>
</organism>
<reference evidence="2 3" key="1">
    <citation type="submission" date="2023-02" db="EMBL/GenBank/DDBJ databases">
        <title>LHISI_Scaffold_Assembly.</title>
        <authorList>
            <person name="Stuart O.P."/>
            <person name="Cleave R."/>
            <person name="Magrath M.J.L."/>
            <person name="Mikheyev A.S."/>
        </authorList>
    </citation>
    <scope>NUCLEOTIDE SEQUENCE [LARGE SCALE GENOMIC DNA]</scope>
    <source>
        <strain evidence="2">Daus_M_001</strain>
        <tissue evidence="2">Leg muscle</tissue>
    </source>
</reference>
<keyword evidence="3" id="KW-1185">Reference proteome</keyword>
<evidence type="ECO:0000313" key="3">
    <source>
        <dbReference type="Proteomes" id="UP001159363"/>
    </source>
</evidence>
<proteinExistence type="predicted"/>
<comment type="caution">
    <text evidence="2">The sequence shown here is derived from an EMBL/GenBank/DDBJ whole genome shotgun (WGS) entry which is preliminary data.</text>
</comment>
<protein>
    <submittedName>
        <fullName evidence="2">Uncharacterized protein</fullName>
    </submittedName>
</protein>
<evidence type="ECO:0000313" key="2">
    <source>
        <dbReference type="EMBL" id="KAJ8867406.1"/>
    </source>
</evidence>
<name>A0ABQ9G8Q3_9NEOP</name>
<accession>A0ABQ9G8Q3</accession>
<gene>
    <name evidence="2" type="ORF">PR048_031207</name>
</gene>
<evidence type="ECO:0000256" key="1">
    <source>
        <dbReference type="SAM" id="MobiDB-lite"/>
    </source>
</evidence>
<feature type="region of interest" description="Disordered" evidence="1">
    <location>
        <begin position="346"/>
        <end position="372"/>
    </location>
</feature>
<sequence length="868" mass="96750">MLFLEGAWDVDEHVCPALLTQLLLLWWGRGGLGVRLLASRQDEPGSMPCRVALGVSHMGIVLDEATDRRVFLGISLSPRPCILTLLHTHFVSPSWALKTKRLSAAQISIREEIIPGNRLDAKYQHVSVAVWLLYVVFPKPSVHLRLVHREILKVSSTARSLETVQVAQGRGSGEGIGHGLCWGPIPVFAWSDFGKPWDTEIRIAGPLREPVTLQKCFGTALYVAEYLFRQLQTPTPPKQCHRLATVWCNVVRQSASGVRGLRRASCGQNVAGGALIAREGTAPRDRGWKFLSLVDGGGGELGGGRQRYAGRGCWGRVIAACPPIHLRSLCRRRFFDHTKAMEADPEILPEGFPPATEMTPSTLSGGISISGRGRRGEATRRILKCFFTWFTGHPTPPPPPPRETMPRIPHFCWAVMDERLDCSPPTKANRVQPPAGSFPNYRMWESCRTMPLAGGFYRECHVSLALSLWRCSILSSLTFIGSQDLAVKSRPNLFTRFKYTTSAATDFYNPQRIREGSGPEGNIPEHHLADCEIILQVCLMKSSQPAGKGLWRKGPTGENEIIRSSARAKNAPRREHCYRLFTEIDVRDDTRLATVPPTCCSIPSPTRPTTRSLTHTPDLPPIAEASAQHKSAGELQPTHTSLETFLKSCSSCTSSRFLHLLQTTLNPCRLCSSLGSPLVDEPPIITAIKYRVVSGVVWTNRTMVSSNTDTKRTDVLARRRNCVAVPLKQAYPFSDWLRESPGAGLVSDWLASVAKGYFIGCTAGWRVGHKVLIGERRFNRFANKRRHIAGLEDLRRGIDMYFTVIDGWSFCCFQNQNHFGEKGSPRNDAIPNKTQFRFYRSFTDASRLPEVLVKFYFQDIPPRRANKA</sequence>